<protein>
    <submittedName>
        <fullName evidence="1">Uncharacterized protein</fullName>
    </submittedName>
</protein>
<dbReference type="EMBL" id="KL198004">
    <property type="protein sequence ID" value="KDQ32501.1"/>
    <property type="molecule type" value="Genomic_DNA"/>
</dbReference>
<dbReference type="HOGENOM" id="CLU_2400610_0_0_1"/>
<proteinExistence type="predicted"/>
<dbReference type="Proteomes" id="UP000027073">
    <property type="component" value="Unassembled WGS sequence"/>
</dbReference>
<dbReference type="OrthoDB" id="3071584at2759"/>
<organism evidence="1 2">
    <name type="scientific">Pleurotus ostreatus (strain PC15)</name>
    <name type="common">Oyster mushroom</name>
    <dbReference type="NCBI Taxonomy" id="1137138"/>
    <lineage>
        <taxon>Eukaryota</taxon>
        <taxon>Fungi</taxon>
        <taxon>Dikarya</taxon>
        <taxon>Basidiomycota</taxon>
        <taxon>Agaricomycotina</taxon>
        <taxon>Agaricomycetes</taxon>
        <taxon>Agaricomycetidae</taxon>
        <taxon>Agaricales</taxon>
        <taxon>Pleurotineae</taxon>
        <taxon>Pleurotaceae</taxon>
        <taxon>Pleurotus</taxon>
    </lineage>
</organism>
<reference evidence="2" key="1">
    <citation type="journal article" date="2014" name="Proc. Natl. Acad. Sci. U.S.A.">
        <title>Extensive sampling of basidiomycete genomes demonstrates inadequacy of the white-rot/brown-rot paradigm for wood decay fungi.</title>
        <authorList>
            <person name="Riley R."/>
            <person name="Salamov A.A."/>
            <person name="Brown D.W."/>
            <person name="Nagy L.G."/>
            <person name="Floudas D."/>
            <person name="Held B.W."/>
            <person name="Levasseur A."/>
            <person name="Lombard V."/>
            <person name="Morin E."/>
            <person name="Otillar R."/>
            <person name="Lindquist E.A."/>
            <person name="Sun H."/>
            <person name="LaButti K.M."/>
            <person name="Schmutz J."/>
            <person name="Jabbour D."/>
            <person name="Luo H."/>
            <person name="Baker S.E."/>
            <person name="Pisabarro A.G."/>
            <person name="Walton J.D."/>
            <person name="Blanchette R.A."/>
            <person name="Henrissat B."/>
            <person name="Martin F."/>
            <person name="Cullen D."/>
            <person name="Hibbett D.S."/>
            <person name="Grigoriev I.V."/>
        </authorList>
    </citation>
    <scope>NUCLEOTIDE SEQUENCE [LARGE SCALE GENOMIC DNA]</scope>
    <source>
        <strain evidence="2">PC15</strain>
    </source>
</reference>
<dbReference type="VEuPathDB" id="FungiDB:PLEOSDRAFT_153814"/>
<accession>A0A067P9C8</accession>
<dbReference type="InParanoid" id="A0A067P9C8"/>
<gene>
    <name evidence="1" type="ORF">PLEOSDRAFT_153814</name>
</gene>
<sequence>MDHRFERLDLRDLNAGGAFELQRIRDPWLTKRLKWISLSMWTLAQVLTEECCRSETLRNAPKTNLAVLTFLSGCRSNRARSVVWRCRKARRLD</sequence>
<dbReference type="AlphaFoldDB" id="A0A067P9C8"/>
<name>A0A067P9C8_PLEO1</name>
<evidence type="ECO:0000313" key="2">
    <source>
        <dbReference type="Proteomes" id="UP000027073"/>
    </source>
</evidence>
<evidence type="ECO:0000313" key="1">
    <source>
        <dbReference type="EMBL" id="KDQ32501.1"/>
    </source>
</evidence>